<dbReference type="EMBL" id="CP002408">
    <property type="protein sequence ID" value="AFU59839.1"/>
    <property type="molecule type" value="Genomic_DNA"/>
</dbReference>
<evidence type="ECO:0000313" key="1">
    <source>
        <dbReference type="EMBL" id="AFU59839.1"/>
    </source>
</evidence>
<keyword evidence="2" id="KW-1185">Reference proteome</keyword>
<protein>
    <submittedName>
        <fullName evidence="1">Uncharacterized protein</fullName>
    </submittedName>
</protein>
<accession>K0INR6</accession>
<dbReference type="OrthoDB" id="319590at2157"/>
<dbReference type="RefSeq" id="WP_015020373.1">
    <property type="nucleotide sequence ID" value="NC_018719.1"/>
</dbReference>
<dbReference type="Proteomes" id="UP000008037">
    <property type="component" value="Chromosome"/>
</dbReference>
<evidence type="ECO:0000313" key="2">
    <source>
        <dbReference type="Proteomes" id="UP000008037"/>
    </source>
</evidence>
<sequence>MKRSKEWKRMILDTVIRISPTLENRVGARSWCYILENEGVITKGDFDDAEKFITECRKNGKLPVDFTAEYNERIFEGVEEPEQVTVEDYFVEMVRNVWNNAHNWYSPDWWEGEKYYLQLLVEKLDLKNLFMPICKEYHIPVANGKGWSDINQRYDLIKRCMWAESRGLTPIILYAGDFDPYGKHISDTLIENIHQLDGLLDINGNRINISMHRNQIKRFCLNKDFIDRHNLTWIDNLLSGSGKDMSKPNKNGKIKRFIQEWIDTVGKRKCEAEAAMKVPKEARQLFEQNIQGYLGRNAKERFESKRAEIEKRLLAFKERKGIANFPDTLA</sequence>
<dbReference type="STRING" id="1237085.Ngar_c29200"/>
<name>K0INR6_NITGG</name>
<dbReference type="HOGENOM" id="CLU_840962_0_0_2"/>
<proteinExistence type="predicted"/>
<organism evidence="1 2">
    <name type="scientific">Nitrososphaera gargensis (strain Ga9.2)</name>
    <dbReference type="NCBI Taxonomy" id="1237085"/>
    <lineage>
        <taxon>Archaea</taxon>
        <taxon>Nitrososphaerota</taxon>
        <taxon>Nitrososphaeria</taxon>
        <taxon>Nitrososphaerales</taxon>
        <taxon>Nitrososphaeraceae</taxon>
        <taxon>Nitrososphaera</taxon>
    </lineage>
</organism>
<dbReference type="InParanoid" id="K0INR6"/>
<dbReference type="GeneID" id="13794939"/>
<dbReference type="BioCyc" id="CNIT1237085:G1324-2920-MONOMER"/>
<reference evidence="1 2" key="1">
    <citation type="journal article" date="2012" name="Environ. Microbiol.">
        <title>The genome of the ammonia-oxidizing Candidatus Nitrososphaera gargensis: insights into metabolic versatility and environmental adaptations.</title>
        <authorList>
            <person name="Spang A."/>
            <person name="Poehlein A."/>
            <person name="Offre P."/>
            <person name="Zumbragel S."/>
            <person name="Haider S."/>
            <person name="Rychlik N."/>
            <person name="Nowka B."/>
            <person name="Schmeisser C."/>
            <person name="Lebedeva E.V."/>
            <person name="Rattei T."/>
            <person name="Bohm C."/>
            <person name="Schmid M."/>
            <person name="Galushko A."/>
            <person name="Hatzenpichler R."/>
            <person name="Weinmaier T."/>
            <person name="Daniel R."/>
            <person name="Schleper C."/>
            <person name="Spieck E."/>
            <person name="Streit W."/>
            <person name="Wagner M."/>
        </authorList>
    </citation>
    <scope>NUCLEOTIDE SEQUENCE [LARGE SCALE GENOMIC DNA]</scope>
    <source>
        <strain evidence="2">Ga9.2</strain>
    </source>
</reference>
<dbReference type="AlphaFoldDB" id="K0INR6"/>
<gene>
    <name evidence="1" type="ordered locus">Ngar_c29200</name>
</gene>
<dbReference type="KEGG" id="nga:Ngar_c29200"/>